<dbReference type="PIRSF" id="PIRSF002419">
    <property type="entry name" value="Tetraspanin"/>
    <property type="match status" value="1"/>
</dbReference>
<dbReference type="OrthoDB" id="6254918at2759"/>
<dbReference type="AlphaFoldDB" id="A0A2T7PGL5"/>
<feature type="transmembrane region" description="Helical" evidence="6">
    <location>
        <begin position="55"/>
        <end position="79"/>
    </location>
</feature>
<evidence type="ECO:0000256" key="5">
    <source>
        <dbReference type="ARBA" id="ARBA00023136"/>
    </source>
</evidence>
<feature type="transmembrane region" description="Helical" evidence="6">
    <location>
        <begin position="201"/>
        <end position="227"/>
    </location>
</feature>
<dbReference type="Pfam" id="PF00335">
    <property type="entry name" value="Tetraspanin"/>
    <property type="match status" value="1"/>
</dbReference>
<dbReference type="CDD" id="cd03156">
    <property type="entry name" value="uroplakin_I_like_LEL"/>
    <property type="match status" value="1"/>
</dbReference>
<evidence type="ECO:0000256" key="1">
    <source>
        <dbReference type="ARBA" id="ARBA00004141"/>
    </source>
</evidence>
<dbReference type="GO" id="GO:0005886">
    <property type="term" value="C:plasma membrane"/>
    <property type="evidence" value="ECO:0007669"/>
    <property type="project" value="TreeGrafter"/>
</dbReference>
<keyword evidence="8" id="KW-1185">Reference proteome</keyword>
<dbReference type="InterPro" id="IPR018503">
    <property type="entry name" value="Tetraspanin_CS"/>
</dbReference>
<protein>
    <recommendedName>
        <fullName evidence="6">Tetraspanin</fullName>
    </recommendedName>
</protein>
<sequence>MAALTKIDSSGRFKDFNGVGLLQGGAIALIVGGAFLFITGFAGCCGAVKEIKCLLGIYIAIVLLIVIAEVVAAALAIAFKDRIEQKFKEGLVEAIQKEYDGNLTSGNPFSRAFDYAQVEFDCCGVENYTDFVNSTWDKNKGNDKVPQTCCKVADKNQYFDTNVLNLEDKSCPTTDPSLKKLNTNTPCYGAIRDWVMKHVGIIIGIGFGIVAIEVLAVGLAICLYKAIDGGTHA</sequence>
<dbReference type="PANTHER" id="PTHR19282:SF534">
    <property type="entry name" value="TETRASPANIN FAMILY-RELATED"/>
    <property type="match status" value="1"/>
</dbReference>
<gene>
    <name evidence="7" type="ORF">C0Q70_07995</name>
</gene>
<dbReference type="Gene3D" id="1.10.1450.10">
    <property type="entry name" value="Tetraspanin"/>
    <property type="match status" value="1"/>
</dbReference>
<comment type="caution">
    <text evidence="6">Lacks conserved residue(s) required for the propagation of feature annotation.</text>
</comment>
<comment type="similarity">
    <text evidence="2 6">Belongs to the tetraspanin (TM4SF) family.</text>
</comment>
<dbReference type="PANTHER" id="PTHR19282">
    <property type="entry name" value="TETRASPANIN"/>
    <property type="match status" value="1"/>
</dbReference>
<dbReference type="PRINTS" id="PR00259">
    <property type="entry name" value="TMFOUR"/>
</dbReference>
<dbReference type="InterPro" id="IPR000301">
    <property type="entry name" value="Tetraspanin_animals"/>
</dbReference>
<evidence type="ECO:0000313" key="8">
    <source>
        <dbReference type="Proteomes" id="UP000245119"/>
    </source>
</evidence>
<comment type="subcellular location">
    <subcellularLocation>
        <location evidence="1 6">Membrane</location>
        <topology evidence="1 6">Multi-pass membrane protein</topology>
    </subcellularLocation>
</comment>
<keyword evidence="5 6" id="KW-0472">Membrane</keyword>
<dbReference type="EMBL" id="PZQS01000004">
    <property type="protein sequence ID" value="PVD32554.1"/>
    <property type="molecule type" value="Genomic_DNA"/>
</dbReference>
<feature type="transmembrane region" description="Helical" evidence="6">
    <location>
        <begin position="21"/>
        <end position="43"/>
    </location>
</feature>
<evidence type="ECO:0000256" key="2">
    <source>
        <dbReference type="ARBA" id="ARBA00006840"/>
    </source>
</evidence>
<keyword evidence="3 6" id="KW-0812">Transmembrane</keyword>
<evidence type="ECO:0000256" key="6">
    <source>
        <dbReference type="RuleBase" id="RU361218"/>
    </source>
</evidence>
<organism evidence="7 8">
    <name type="scientific">Pomacea canaliculata</name>
    <name type="common">Golden apple snail</name>
    <dbReference type="NCBI Taxonomy" id="400727"/>
    <lineage>
        <taxon>Eukaryota</taxon>
        <taxon>Metazoa</taxon>
        <taxon>Spiralia</taxon>
        <taxon>Lophotrochozoa</taxon>
        <taxon>Mollusca</taxon>
        <taxon>Gastropoda</taxon>
        <taxon>Caenogastropoda</taxon>
        <taxon>Architaenioglossa</taxon>
        <taxon>Ampullarioidea</taxon>
        <taxon>Ampullariidae</taxon>
        <taxon>Pomacea</taxon>
    </lineage>
</organism>
<reference evidence="7 8" key="1">
    <citation type="submission" date="2018-04" db="EMBL/GenBank/DDBJ databases">
        <title>The genome of golden apple snail Pomacea canaliculata provides insight into stress tolerance and invasive adaptation.</title>
        <authorList>
            <person name="Liu C."/>
            <person name="Liu B."/>
            <person name="Ren Y."/>
            <person name="Zhang Y."/>
            <person name="Wang H."/>
            <person name="Li S."/>
            <person name="Jiang F."/>
            <person name="Yin L."/>
            <person name="Zhang G."/>
            <person name="Qian W."/>
            <person name="Fan W."/>
        </authorList>
    </citation>
    <scope>NUCLEOTIDE SEQUENCE [LARGE SCALE GENOMIC DNA]</scope>
    <source>
        <strain evidence="7">SZHN2017</strain>
        <tissue evidence="7">Muscle</tissue>
    </source>
</reference>
<evidence type="ECO:0000256" key="4">
    <source>
        <dbReference type="ARBA" id="ARBA00022989"/>
    </source>
</evidence>
<name>A0A2T7PGL5_POMCA</name>
<accession>A0A2T7PGL5</accession>
<keyword evidence="4 6" id="KW-1133">Transmembrane helix</keyword>
<dbReference type="SUPFAM" id="SSF48652">
    <property type="entry name" value="Tetraspanin"/>
    <property type="match status" value="1"/>
</dbReference>
<dbReference type="Proteomes" id="UP000245119">
    <property type="component" value="Linkage Group LG4"/>
</dbReference>
<dbReference type="InterPro" id="IPR008952">
    <property type="entry name" value="Tetraspanin_EC2_sf"/>
</dbReference>
<dbReference type="InterPro" id="IPR018499">
    <property type="entry name" value="Tetraspanin/Peripherin"/>
</dbReference>
<proteinExistence type="inferred from homology"/>
<dbReference type="PROSITE" id="PS00421">
    <property type="entry name" value="TM4_1"/>
    <property type="match status" value="1"/>
</dbReference>
<evidence type="ECO:0000256" key="3">
    <source>
        <dbReference type="ARBA" id="ARBA00022692"/>
    </source>
</evidence>
<comment type="caution">
    <text evidence="7">The sequence shown here is derived from an EMBL/GenBank/DDBJ whole genome shotgun (WGS) entry which is preliminary data.</text>
</comment>
<evidence type="ECO:0000313" key="7">
    <source>
        <dbReference type="EMBL" id="PVD32554.1"/>
    </source>
</evidence>